<keyword evidence="2" id="KW-1185">Reference proteome</keyword>
<organism evidence="1 2">
    <name type="scientific">Pluteus cervinus</name>
    <dbReference type="NCBI Taxonomy" id="181527"/>
    <lineage>
        <taxon>Eukaryota</taxon>
        <taxon>Fungi</taxon>
        <taxon>Dikarya</taxon>
        <taxon>Basidiomycota</taxon>
        <taxon>Agaricomycotina</taxon>
        <taxon>Agaricomycetes</taxon>
        <taxon>Agaricomycetidae</taxon>
        <taxon>Agaricales</taxon>
        <taxon>Pluteineae</taxon>
        <taxon>Pluteaceae</taxon>
        <taxon>Pluteus</taxon>
    </lineage>
</organism>
<accession>A0ACD3A067</accession>
<evidence type="ECO:0000313" key="1">
    <source>
        <dbReference type="EMBL" id="TFK59243.1"/>
    </source>
</evidence>
<name>A0ACD3A067_9AGAR</name>
<sequence>LLALDENDRRLPLNSPSPGHDYPSLPQTPHSDSLLTLTADDDDEPVNSSIGLAGSPHHLQVPMVATSGETPLAEQSGIWSQRIHKIRRENPSFCLISSYSSSPSALQPQNRTSQPPPQLTVVVADREVISGTTSLANEAPVLELFPNEVGWKRDESYDEDVRQQLFGNAKMGAGQAYADRSGCNGNDGPQMWKELGLINVDWDMGK</sequence>
<evidence type="ECO:0000313" key="2">
    <source>
        <dbReference type="Proteomes" id="UP000308600"/>
    </source>
</evidence>
<gene>
    <name evidence="1" type="ORF">BDN72DRAFT_946505</name>
</gene>
<dbReference type="EMBL" id="ML209039">
    <property type="protein sequence ID" value="TFK59243.1"/>
    <property type="molecule type" value="Genomic_DNA"/>
</dbReference>
<protein>
    <submittedName>
        <fullName evidence="1">Uncharacterized protein</fullName>
    </submittedName>
</protein>
<proteinExistence type="predicted"/>
<feature type="non-terminal residue" evidence="1">
    <location>
        <position position="1"/>
    </location>
</feature>
<reference evidence="1 2" key="1">
    <citation type="journal article" date="2019" name="Nat. Ecol. Evol.">
        <title>Megaphylogeny resolves global patterns of mushroom evolution.</title>
        <authorList>
            <person name="Varga T."/>
            <person name="Krizsan K."/>
            <person name="Foldi C."/>
            <person name="Dima B."/>
            <person name="Sanchez-Garcia M."/>
            <person name="Sanchez-Ramirez S."/>
            <person name="Szollosi G.J."/>
            <person name="Szarkandi J.G."/>
            <person name="Papp V."/>
            <person name="Albert L."/>
            <person name="Andreopoulos W."/>
            <person name="Angelini C."/>
            <person name="Antonin V."/>
            <person name="Barry K.W."/>
            <person name="Bougher N.L."/>
            <person name="Buchanan P."/>
            <person name="Buyck B."/>
            <person name="Bense V."/>
            <person name="Catcheside P."/>
            <person name="Chovatia M."/>
            <person name="Cooper J."/>
            <person name="Damon W."/>
            <person name="Desjardin D."/>
            <person name="Finy P."/>
            <person name="Geml J."/>
            <person name="Haridas S."/>
            <person name="Hughes K."/>
            <person name="Justo A."/>
            <person name="Karasinski D."/>
            <person name="Kautmanova I."/>
            <person name="Kiss B."/>
            <person name="Kocsube S."/>
            <person name="Kotiranta H."/>
            <person name="LaButti K.M."/>
            <person name="Lechner B.E."/>
            <person name="Liimatainen K."/>
            <person name="Lipzen A."/>
            <person name="Lukacs Z."/>
            <person name="Mihaltcheva S."/>
            <person name="Morgado L.N."/>
            <person name="Niskanen T."/>
            <person name="Noordeloos M.E."/>
            <person name="Ohm R.A."/>
            <person name="Ortiz-Santana B."/>
            <person name="Ovrebo C."/>
            <person name="Racz N."/>
            <person name="Riley R."/>
            <person name="Savchenko A."/>
            <person name="Shiryaev A."/>
            <person name="Soop K."/>
            <person name="Spirin V."/>
            <person name="Szebenyi C."/>
            <person name="Tomsovsky M."/>
            <person name="Tulloss R.E."/>
            <person name="Uehling J."/>
            <person name="Grigoriev I.V."/>
            <person name="Vagvolgyi C."/>
            <person name="Papp T."/>
            <person name="Martin F.M."/>
            <person name="Miettinen O."/>
            <person name="Hibbett D.S."/>
            <person name="Nagy L.G."/>
        </authorList>
    </citation>
    <scope>NUCLEOTIDE SEQUENCE [LARGE SCALE GENOMIC DNA]</scope>
    <source>
        <strain evidence="1 2">NL-1719</strain>
    </source>
</reference>
<dbReference type="Proteomes" id="UP000308600">
    <property type="component" value="Unassembled WGS sequence"/>
</dbReference>